<proteinExistence type="predicted"/>
<dbReference type="Proteomes" id="UP000198760">
    <property type="component" value="Unassembled WGS sequence"/>
</dbReference>
<protein>
    <submittedName>
        <fullName evidence="1">Uncharacterized protein</fullName>
    </submittedName>
</protein>
<evidence type="ECO:0000313" key="1">
    <source>
        <dbReference type="EMBL" id="SFR03548.1"/>
    </source>
</evidence>
<dbReference type="EMBL" id="FPAV01000002">
    <property type="protein sequence ID" value="SFT58072.1"/>
    <property type="molecule type" value="Genomic_DNA"/>
</dbReference>
<dbReference type="AlphaFoldDB" id="A0AAX2EP23"/>
<sequence>MASNITAGNFSQNKNLAIALGNNSATTLTLVLASVNQGAWAGTPPKNGSTYPPANYFYAVNIAANSYDALSGSVKFELASGGFLIAQWTWEPGTPLRVDAYCDSDQVQIDYNTINSQSNSATFQITVTNE</sequence>
<dbReference type="Proteomes" id="UP000199173">
    <property type="component" value="Unassembled WGS sequence"/>
</dbReference>
<evidence type="ECO:0000313" key="3">
    <source>
        <dbReference type="Proteomes" id="UP000198760"/>
    </source>
</evidence>
<name>A0AAX2EP23_9ENTR</name>
<gene>
    <name evidence="2" type="ORF">SAMN03159428_01183</name>
    <name evidence="1" type="ORF">SAMN03159514_01161</name>
</gene>
<dbReference type="EMBL" id="FOYJ01000002">
    <property type="protein sequence ID" value="SFR03548.1"/>
    <property type="molecule type" value="Genomic_DNA"/>
</dbReference>
<accession>A0AAX2EP23</accession>
<dbReference type="RefSeq" id="WP_007375002.1">
    <property type="nucleotide sequence ID" value="NZ_CABVLS010000011.1"/>
</dbReference>
<comment type="caution">
    <text evidence="1">The sequence shown here is derived from an EMBL/GenBank/DDBJ whole genome shotgun (WGS) entry which is preliminary data.</text>
</comment>
<reference evidence="3 4" key="1">
    <citation type="submission" date="2016-10" db="EMBL/GenBank/DDBJ databases">
        <authorList>
            <person name="Varghese N."/>
            <person name="Submissions S."/>
        </authorList>
    </citation>
    <scope>NUCLEOTIDE SEQUENCE [LARGE SCALE GENOMIC DNA]</scope>
    <source>
        <strain evidence="2 3">NFIX06</strain>
        <strain evidence="1 4">NFIX08</strain>
    </source>
</reference>
<organism evidence="1 4">
    <name type="scientific">Kosakonia radicincitans</name>
    <dbReference type="NCBI Taxonomy" id="283686"/>
    <lineage>
        <taxon>Bacteria</taxon>
        <taxon>Pseudomonadati</taxon>
        <taxon>Pseudomonadota</taxon>
        <taxon>Gammaproteobacteria</taxon>
        <taxon>Enterobacterales</taxon>
        <taxon>Enterobacteriaceae</taxon>
        <taxon>Kosakonia</taxon>
    </lineage>
</organism>
<dbReference type="GeneID" id="66392658"/>
<evidence type="ECO:0000313" key="4">
    <source>
        <dbReference type="Proteomes" id="UP000199173"/>
    </source>
</evidence>
<evidence type="ECO:0000313" key="2">
    <source>
        <dbReference type="EMBL" id="SFT58072.1"/>
    </source>
</evidence>
<keyword evidence="3" id="KW-1185">Reference proteome</keyword>